<name>A0A164YET8_9AGAM</name>
<dbReference type="Proteomes" id="UP000076722">
    <property type="component" value="Unassembled WGS sequence"/>
</dbReference>
<gene>
    <name evidence="1" type="ORF">SISNIDRAFT_463593</name>
</gene>
<evidence type="ECO:0000313" key="1">
    <source>
        <dbReference type="EMBL" id="KZS96846.1"/>
    </source>
</evidence>
<evidence type="ECO:0000313" key="2">
    <source>
        <dbReference type="Proteomes" id="UP000076722"/>
    </source>
</evidence>
<proteinExistence type="predicted"/>
<dbReference type="AlphaFoldDB" id="A0A164YET8"/>
<protein>
    <submittedName>
        <fullName evidence="1">Uncharacterized protein</fullName>
    </submittedName>
</protein>
<sequence>MRIGRGGAYTNAMTNRCEAAWGGRKSFASKELRDQEARVTDESSQDSMLGGRLTNRDSRSIATEITKLPLMNTPQRLYLLGHKIEEQSRKGATKFNTPTRKSVYVERRQIKMSLPEVAWCQYGVVLSPLSALDDVSLLLMGLPDIPWVLCLGQDGGAGQA</sequence>
<reference evidence="1 2" key="1">
    <citation type="journal article" date="2016" name="Mol. Biol. Evol.">
        <title>Comparative Genomics of Early-Diverging Mushroom-Forming Fungi Provides Insights into the Origins of Lignocellulose Decay Capabilities.</title>
        <authorList>
            <person name="Nagy L.G."/>
            <person name="Riley R."/>
            <person name="Tritt A."/>
            <person name="Adam C."/>
            <person name="Daum C."/>
            <person name="Floudas D."/>
            <person name="Sun H."/>
            <person name="Yadav J.S."/>
            <person name="Pangilinan J."/>
            <person name="Larsson K.H."/>
            <person name="Matsuura K."/>
            <person name="Barry K."/>
            <person name="Labutti K."/>
            <person name="Kuo R."/>
            <person name="Ohm R.A."/>
            <person name="Bhattacharya S.S."/>
            <person name="Shirouzu T."/>
            <person name="Yoshinaga Y."/>
            <person name="Martin F.M."/>
            <person name="Grigoriev I.V."/>
            <person name="Hibbett D.S."/>
        </authorList>
    </citation>
    <scope>NUCLEOTIDE SEQUENCE [LARGE SCALE GENOMIC DNA]</scope>
    <source>
        <strain evidence="1 2">HHB9708</strain>
    </source>
</reference>
<accession>A0A164YET8</accession>
<keyword evidence="2" id="KW-1185">Reference proteome</keyword>
<organism evidence="1 2">
    <name type="scientific">Sistotremastrum niveocremeum HHB9708</name>
    <dbReference type="NCBI Taxonomy" id="1314777"/>
    <lineage>
        <taxon>Eukaryota</taxon>
        <taxon>Fungi</taxon>
        <taxon>Dikarya</taxon>
        <taxon>Basidiomycota</taxon>
        <taxon>Agaricomycotina</taxon>
        <taxon>Agaricomycetes</taxon>
        <taxon>Sistotremastrales</taxon>
        <taxon>Sistotremastraceae</taxon>
        <taxon>Sertulicium</taxon>
        <taxon>Sertulicium niveocremeum</taxon>
    </lineage>
</organism>
<dbReference type="EMBL" id="KV419398">
    <property type="protein sequence ID" value="KZS96846.1"/>
    <property type="molecule type" value="Genomic_DNA"/>
</dbReference>